<keyword evidence="1" id="KW-0812">Transmembrane</keyword>
<keyword evidence="3" id="KW-1185">Reference proteome</keyword>
<evidence type="ECO:0000256" key="1">
    <source>
        <dbReference type="SAM" id="Phobius"/>
    </source>
</evidence>
<dbReference type="Proteomes" id="UP000823521">
    <property type="component" value="Unassembled WGS sequence"/>
</dbReference>
<sequence>MRQSSGFLSVRQRRFAWLGFLLAALQAPVSAMLVSDDSWLFSVVVAVMVATVIIADDAARQRPADARSGE</sequence>
<protein>
    <submittedName>
        <fullName evidence="2">Uncharacterized protein</fullName>
    </submittedName>
</protein>
<gene>
    <name evidence="2" type="ORF">GSF22_28910</name>
</gene>
<name>A0ABS3VZW0_MICEH</name>
<organism evidence="2 3">
    <name type="scientific">Micromonospora echinofusca</name>
    <dbReference type="NCBI Taxonomy" id="47858"/>
    <lineage>
        <taxon>Bacteria</taxon>
        <taxon>Bacillati</taxon>
        <taxon>Actinomycetota</taxon>
        <taxon>Actinomycetes</taxon>
        <taxon>Micromonosporales</taxon>
        <taxon>Micromonosporaceae</taxon>
        <taxon>Micromonospora</taxon>
    </lineage>
</organism>
<keyword evidence="1" id="KW-1133">Transmembrane helix</keyword>
<dbReference type="RefSeq" id="WP_208817074.1">
    <property type="nucleotide sequence ID" value="NZ_WVUH01000384.1"/>
</dbReference>
<keyword evidence="1" id="KW-0472">Membrane</keyword>
<accession>A0ABS3VZW0</accession>
<dbReference type="EMBL" id="WVUH01000384">
    <property type="protein sequence ID" value="MBO4209983.1"/>
    <property type="molecule type" value="Genomic_DNA"/>
</dbReference>
<evidence type="ECO:0000313" key="2">
    <source>
        <dbReference type="EMBL" id="MBO4209983.1"/>
    </source>
</evidence>
<feature type="transmembrane region" description="Helical" evidence="1">
    <location>
        <begin position="41"/>
        <end position="59"/>
    </location>
</feature>
<reference evidence="2 3" key="1">
    <citation type="submission" date="2019-12" db="EMBL/GenBank/DDBJ databases">
        <title>Whole genome sequencing of endophytic Actinobacterium Micromonospora sp. MPMI6T.</title>
        <authorList>
            <person name="Evv R."/>
            <person name="Podile A.R."/>
        </authorList>
    </citation>
    <scope>NUCLEOTIDE SEQUENCE [LARGE SCALE GENOMIC DNA]</scope>
    <source>
        <strain evidence="2 3">MPMI6</strain>
    </source>
</reference>
<evidence type="ECO:0000313" key="3">
    <source>
        <dbReference type="Proteomes" id="UP000823521"/>
    </source>
</evidence>
<comment type="caution">
    <text evidence="2">The sequence shown here is derived from an EMBL/GenBank/DDBJ whole genome shotgun (WGS) entry which is preliminary data.</text>
</comment>
<proteinExistence type="predicted"/>